<dbReference type="SMART" id="SM00028">
    <property type="entry name" value="TPR"/>
    <property type="match status" value="3"/>
</dbReference>
<dbReference type="STRING" id="419481.SAMN05216233_12466"/>
<dbReference type="PROSITE" id="PS50293">
    <property type="entry name" value="TPR_REGION"/>
    <property type="match status" value="1"/>
</dbReference>
<dbReference type="RefSeq" id="WP_152006098.1">
    <property type="nucleotide sequence ID" value="NZ_FMUX01000024.1"/>
</dbReference>
<feature type="domain" description="Cytochrome c-type biogenesis protein H TPR" evidence="6">
    <location>
        <begin position="52"/>
        <end position="171"/>
    </location>
</feature>
<keyword evidence="5" id="KW-0812">Transmembrane</keyword>
<dbReference type="Gene3D" id="1.25.40.10">
    <property type="entry name" value="Tetratricopeptide repeat domain"/>
    <property type="match status" value="1"/>
</dbReference>
<dbReference type="InterPro" id="IPR056413">
    <property type="entry name" value="TPR_CcmH_CycH"/>
</dbReference>
<organism evidence="7 8">
    <name type="scientific">Desulfoluna spongiiphila</name>
    <dbReference type="NCBI Taxonomy" id="419481"/>
    <lineage>
        <taxon>Bacteria</taxon>
        <taxon>Pseudomonadati</taxon>
        <taxon>Thermodesulfobacteriota</taxon>
        <taxon>Desulfobacteria</taxon>
        <taxon>Desulfobacterales</taxon>
        <taxon>Desulfolunaceae</taxon>
        <taxon>Desulfoluna</taxon>
    </lineage>
</organism>
<keyword evidence="8" id="KW-1185">Reference proteome</keyword>
<keyword evidence="3" id="KW-0793">Thylakoid</keyword>
<evidence type="ECO:0000256" key="3">
    <source>
        <dbReference type="ARBA" id="ARBA00023078"/>
    </source>
</evidence>
<dbReference type="EMBL" id="FMUX01000024">
    <property type="protein sequence ID" value="SCY82794.1"/>
    <property type="molecule type" value="Genomic_DNA"/>
</dbReference>
<dbReference type="Proteomes" id="UP000198870">
    <property type="component" value="Unassembled WGS sequence"/>
</dbReference>
<evidence type="ECO:0000313" key="7">
    <source>
        <dbReference type="EMBL" id="SCY82794.1"/>
    </source>
</evidence>
<sequence length="200" mass="22017">MTDRHDRPEGKVITRTSPLLLILALAIGFFAGVALSAWKMKAPGYATSAPEGNAKLAQMAQALEQQLAENPDNADLLIRLGNTYFDTDQYTKAIDAYNRALALTPDNTNVLTDLGIMYRRAKKPEKAVEAFDAAIAIDKTKENAYLNKGIVLVYDLGKREEAIATWEALREINPLAMAGNQSIDELIAHFKEGHDKEGKK</sequence>
<name>A0A1G5J3N0_9BACT</name>
<evidence type="ECO:0000256" key="5">
    <source>
        <dbReference type="SAM" id="Phobius"/>
    </source>
</evidence>
<evidence type="ECO:0000259" key="6">
    <source>
        <dbReference type="Pfam" id="PF23914"/>
    </source>
</evidence>
<proteinExistence type="predicted"/>
<dbReference type="InterPro" id="IPR019734">
    <property type="entry name" value="TPR_rpt"/>
</dbReference>
<dbReference type="InterPro" id="IPR051685">
    <property type="entry name" value="Ycf3/AcsC/BcsC/TPR_MFPF"/>
</dbReference>
<keyword evidence="5" id="KW-1133">Transmembrane helix</keyword>
<dbReference type="InterPro" id="IPR011990">
    <property type="entry name" value="TPR-like_helical_dom_sf"/>
</dbReference>
<keyword evidence="5" id="KW-0472">Membrane</keyword>
<feature type="repeat" description="TPR" evidence="4">
    <location>
        <begin position="74"/>
        <end position="107"/>
    </location>
</feature>
<protein>
    <submittedName>
        <fullName evidence="7">TPR repeat-containing protein</fullName>
    </submittedName>
</protein>
<accession>A0A1G5J3N0</accession>
<gene>
    <name evidence="7" type="ORF">SAMN05216233_12466</name>
</gene>
<dbReference type="Pfam" id="PF23914">
    <property type="entry name" value="TPR_CcmH_CycH"/>
    <property type="match status" value="1"/>
</dbReference>
<feature type="transmembrane region" description="Helical" evidence="5">
    <location>
        <begin position="20"/>
        <end position="38"/>
    </location>
</feature>
<reference evidence="7 8" key="1">
    <citation type="submission" date="2016-10" db="EMBL/GenBank/DDBJ databases">
        <authorList>
            <person name="de Groot N.N."/>
        </authorList>
    </citation>
    <scope>NUCLEOTIDE SEQUENCE [LARGE SCALE GENOMIC DNA]</scope>
    <source>
        <strain evidence="7 8">AA1</strain>
    </source>
</reference>
<dbReference type="PANTHER" id="PTHR44943">
    <property type="entry name" value="CELLULOSE SYNTHASE OPERON PROTEIN C"/>
    <property type="match status" value="1"/>
</dbReference>
<dbReference type="AlphaFoldDB" id="A0A1G5J3N0"/>
<dbReference type="PROSITE" id="PS50005">
    <property type="entry name" value="TPR"/>
    <property type="match status" value="2"/>
</dbReference>
<evidence type="ECO:0000256" key="1">
    <source>
        <dbReference type="ARBA" id="ARBA00022737"/>
    </source>
</evidence>
<evidence type="ECO:0000313" key="8">
    <source>
        <dbReference type="Proteomes" id="UP000198870"/>
    </source>
</evidence>
<evidence type="ECO:0000256" key="4">
    <source>
        <dbReference type="PROSITE-ProRule" id="PRU00339"/>
    </source>
</evidence>
<dbReference type="PANTHER" id="PTHR44943:SF9">
    <property type="entry name" value="TPR-REPEAT-CONTAINING PROTEIN"/>
    <property type="match status" value="1"/>
</dbReference>
<evidence type="ECO:0000256" key="2">
    <source>
        <dbReference type="ARBA" id="ARBA00022803"/>
    </source>
</evidence>
<keyword evidence="2 4" id="KW-0802">TPR repeat</keyword>
<feature type="repeat" description="TPR" evidence="4">
    <location>
        <begin position="108"/>
        <end position="141"/>
    </location>
</feature>
<dbReference type="SUPFAM" id="SSF48452">
    <property type="entry name" value="TPR-like"/>
    <property type="match status" value="1"/>
</dbReference>
<keyword evidence="1" id="KW-0677">Repeat</keyword>